<gene>
    <name evidence="1" type="ORF">PXH66_22015</name>
</gene>
<name>A0AAE9ZXF8_9BACT</name>
<accession>A0AAE9ZXF8</accession>
<dbReference type="Gene3D" id="3.20.20.140">
    <property type="entry name" value="Metal-dependent hydrolases"/>
    <property type="match status" value="1"/>
</dbReference>
<sequence>MGRAPRRPLGWDEQIVGNLQRILDNHARTLVKAHEKGVLIIAGSDAGSVGVAHGLGFLWELELMERAGLPTHAVLNAATGVSAARLAYADPIGRIAVDHKPRLILTEHNPPATVTNLLRPKTVIFDEAVCVHDEAFDFTGL</sequence>
<reference evidence="1" key="1">
    <citation type="submission" date="2023-03" db="EMBL/GenBank/DDBJ databases">
        <title>Lomoglobus Profundus gen. nov., sp. nov., a novel member of the phylum Verrucomicrobia, isolated from deep-marine sediment of South China Sea.</title>
        <authorList>
            <person name="Ahmad T."/>
            <person name="Ishaq S.E."/>
            <person name="Wang F."/>
        </authorList>
    </citation>
    <scope>NUCLEOTIDE SEQUENCE</scope>
    <source>
        <strain evidence="1">LMO-M01</strain>
    </source>
</reference>
<dbReference type="PANTHER" id="PTHR43135">
    <property type="entry name" value="ALPHA-D-RIBOSE 1-METHYLPHOSPHONATE 5-TRIPHOSPHATE DIPHOSPHATASE"/>
    <property type="match status" value="1"/>
</dbReference>
<dbReference type="AlphaFoldDB" id="A0AAE9ZXF8"/>
<dbReference type="EMBL" id="CP119075">
    <property type="protein sequence ID" value="WED65034.1"/>
    <property type="molecule type" value="Genomic_DNA"/>
</dbReference>
<dbReference type="InterPro" id="IPR011059">
    <property type="entry name" value="Metal-dep_hydrolase_composite"/>
</dbReference>
<evidence type="ECO:0000313" key="1">
    <source>
        <dbReference type="EMBL" id="WED65034.1"/>
    </source>
</evidence>
<evidence type="ECO:0000313" key="2">
    <source>
        <dbReference type="Proteomes" id="UP001218638"/>
    </source>
</evidence>
<protein>
    <submittedName>
        <fullName evidence="1">Amidohydrolase family protein</fullName>
    </submittedName>
</protein>
<dbReference type="KEGG" id="slom:PXH66_22015"/>
<dbReference type="PANTHER" id="PTHR43135:SF3">
    <property type="entry name" value="ALPHA-D-RIBOSE 1-METHYLPHOSPHONATE 5-TRIPHOSPHATE DIPHOSPHATASE"/>
    <property type="match status" value="1"/>
</dbReference>
<organism evidence="1 2">
    <name type="scientific">Synoicihabitans lomoniglobus</name>
    <dbReference type="NCBI Taxonomy" id="2909285"/>
    <lineage>
        <taxon>Bacteria</taxon>
        <taxon>Pseudomonadati</taxon>
        <taxon>Verrucomicrobiota</taxon>
        <taxon>Opitutia</taxon>
        <taxon>Opitutales</taxon>
        <taxon>Opitutaceae</taxon>
        <taxon>Synoicihabitans</taxon>
    </lineage>
</organism>
<dbReference type="InterPro" id="IPR051781">
    <property type="entry name" value="Metallo-dep_Hydrolase"/>
</dbReference>
<dbReference type="RefSeq" id="WP_330932153.1">
    <property type="nucleotide sequence ID" value="NZ_CP119075.1"/>
</dbReference>
<proteinExistence type="predicted"/>
<dbReference type="Proteomes" id="UP001218638">
    <property type="component" value="Chromosome"/>
</dbReference>
<dbReference type="GO" id="GO:0016810">
    <property type="term" value="F:hydrolase activity, acting on carbon-nitrogen (but not peptide) bonds"/>
    <property type="evidence" value="ECO:0007669"/>
    <property type="project" value="InterPro"/>
</dbReference>
<dbReference type="InterPro" id="IPR032466">
    <property type="entry name" value="Metal_Hydrolase"/>
</dbReference>
<dbReference type="Gene3D" id="2.30.40.10">
    <property type="entry name" value="Urease, subunit C, domain 1"/>
    <property type="match status" value="1"/>
</dbReference>
<keyword evidence="2" id="KW-1185">Reference proteome</keyword>
<dbReference type="SUPFAM" id="SSF51556">
    <property type="entry name" value="Metallo-dependent hydrolases"/>
    <property type="match status" value="1"/>
</dbReference>